<evidence type="ECO:0000256" key="1">
    <source>
        <dbReference type="SAM" id="MobiDB-lite"/>
    </source>
</evidence>
<evidence type="ECO:0000313" key="3">
    <source>
        <dbReference type="Proteomes" id="UP000314294"/>
    </source>
</evidence>
<dbReference type="AlphaFoldDB" id="A0A4Z2FBH0"/>
<keyword evidence="3" id="KW-1185">Reference proteome</keyword>
<protein>
    <submittedName>
        <fullName evidence="2">Uncharacterized protein</fullName>
    </submittedName>
</protein>
<gene>
    <name evidence="2" type="ORF">EYF80_051591</name>
</gene>
<reference evidence="2 3" key="1">
    <citation type="submission" date="2019-03" db="EMBL/GenBank/DDBJ databases">
        <title>First draft genome of Liparis tanakae, snailfish: a comprehensive survey of snailfish specific genes.</title>
        <authorList>
            <person name="Kim W."/>
            <person name="Song I."/>
            <person name="Jeong J.-H."/>
            <person name="Kim D."/>
            <person name="Kim S."/>
            <person name="Ryu S."/>
            <person name="Song J.Y."/>
            <person name="Lee S.K."/>
        </authorList>
    </citation>
    <scope>NUCLEOTIDE SEQUENCE [LARGE SCALE GENOMIC DNA]</scope>
    <source>
        <tissue evidence="2">Muscle</tissue>
    </source>
</reference>
<dbReference type="Proteomes" id="UP000314294">
    <property type="component" value="Unassembled WGS sequence"/>
</dbReference>
<dbReference type="EMBL" id="SRLO01001390">
    <property type="protein sequence ID" value="TNN38241.1"/>
    <property type="molecule type" value="Genomic_DNA"/>
</dbReference>
<feature type="region of interest" description="Disordered" evidence="1">
    <location>
        <begin position="39"/>
        <end position="70"/>
    </location>
</feature>
<name>A0A4Z2FBH0_9TELE</name>
<evidence type="ECO:0000313" key="2">
    <source>
        <dbReference type="EMBL" id="TNN38241.1"/>
    </source>
</evidence>
<feature type="compositionally biased region" description="Basic and acidic residues" evidence="1">
    <location>
        <begin position="53"/>
        <end position="70"/>
    </location>
</feature>
<sequence length="70" mass="7764">MYTAVLQLSHGAVVSPYRLLHHRSDHLMIMSHAYGAALGRTEDSTEKTQQAGRRWEEVGGGRRRGEEAGS</sequence>
<proteinExistence type="predicted"/>
<comment type="caution">
    <text evidence="2">The sequence shown here is derived from an EMBL/GenBank/DDBJ whole genome shotgun (WGS) entry which is preliminary data.</text>
</comment>
<organism evidence="2 3">
    <name type="scientific">Liparis tanakae</name>
    <name type="common">Tanaka's snailfish</name>
    <dbReference type="NCBI Taxonomy" id="230148"/>
    <lineage>
        <taxon>Eukaryota</taxon>
        <taxon>Metazoa</taxon>
        <taxon>Chordata</taxon>
        <taxon>Craniata</taxon>
        <taxon>Vertebrata</taxon>
        <taxon>Euteleostomi</taxon>
        <taxon>Actinopterygii</taxon>
        <taxon>Neopterygii</taxon>
        <taxon>Teleostei</taxon>
        <taxon>Neoteleostei</taxon>
        <taxon>Acanthomorphata</taxon>
        <taxon>Eupercaria</taxon>
        <taxon>Perciformes</taxon>
        <taxon>Cottioidei</taxon>
        <taxon>Cottales</taxon>
        <taxon>Liparidae</taxon>
        <taxon>Liparis</taxon>
    </lineage>
</organism>
<accession>A0A4Z2FBH0</accession>